<dbReference type="PANTHER" id="PTHR32009">
    <property type="entry name" value="TMV RESISTANCE PROTEIN N-LIKE"/>
    <property type="match status" value="1"/>
</dbReference>
<name>A0ABD3KRP7_EUCGL</name>
<dbReference type="FunFam" id="3.40.50.10140:FF:000007">
    <property type="entry name" value="Disease resistance protein (TIR-NBS-LRR class)"/>
    <property type="match status" value="2"/>
</dbReference>
<comment type="caution">
    <text evidence="7">The sequence shown here is derived from an EMBL/GenBank/DDBJ whole genome shotgun (WGS) entry which is preliminary data.</text>
</comment>
<dbReference type="SUPFAM" id="SSF52200">
    <property type="entry name" value="Toll/Interleukin receptor TIR domain"/>
    <property type="match status" value="2"/>
</dbReference>
<evidence type="ECO:0000256" key="3">
    <source>
        <dbReference type="ARBA" id="ARBA00023027"/>
    </source>
</evidence>
<feature type="chain" id="PRO_5044779857" description="ADP-ribosyl cyclase/cyclic ADP-ribose hydrolase" evidence="5">
    <location>
        <begin position="27"/>
        <end position="407"/>
    </location>
</feature>
<reference evidence="7 8" key="1">
    <citation type="submission" date="2024-11" db="EMBL/GenBank/DDBJ databases">
        <title>Chromosome-level genome assembly of Eucalyptus globulus Labill. provides insights into its genome evolution.</title>
        <authorList>
            <person name="Li X."/>
        </authorList>
    </citation>
    <scope>NUCLEOTIDE SEQUENCE [LARGE SCALE GENOMIC DNA]</scope>
    <source>
        <strain evidence="7">CL2024</strain>
        <tissue evidence="7">Fresh tender leaves</tissue>
    </source>
</reference>
<feature type="signal peptide" evidence="5">
    <location>
        <begin position="1"/>
        <end position="26"/>
    </location>
</feature>
<dbReference type="Gene3D" id="3.40.50.10140">
    <property type="entry name" value="Toll/interleukin-1 receptor homology (TIR) domain"/>
    <property type="match status" value="2"/>
</dbReference>
<gene>
    <name evidence="7" type="ORF">ACJRO7_017833</name>
</gene>
<dbReference type="Pfam" id="PF01582">
    <property type="entry name" value="TIR"/>
    <property type="match status" value="2"/>
</dbReference>
<evidence type="ECO:0000256" key="4">
    <source>
        <dbReference type="ARBA" id="ARBA00047304"/>
    </source>
</evidence>
<dbReference type="SMART" id="SM00255">
    <property type="entry name" value="TIR"/>
    <property type="match status" value="2"/>
</dbReference>
<organism evidence="7 8">
    <name type="scientific">Eucalyptus globulus</name>
    <name type="common">Tasmanian blue gum</name>
    <dbReference type="NCBI Taxonomy" id="34317"/>
    <lineage>
        <taxon>Eukaryota</taxon>
        <taxon>Viridiplantae</taxon>
        <taxon>Streptophyta</taxon>
        <taxon>Embryophyta</taxon>
        <taxon>Tracheophyta</taxon>
        <taxon>Spermatophyta</taxon>
        <taxon>Magnoliopsida</taxon>
        <taxon>eudicotyledons</taxon>
        <taxon>Gunneridae</taxon>
        <taxon>Pentapetalae</taxon>
        <taxon>rosids</taxon>
        <taxon>malvids</taxon>
        <taxon>Myrtales</taxon>
        <taxon>Myrtaceae</taxon>
        <taxon>Myrtoideae</taxon>
        <taxon>Eucalypteae</taxon>
        <taxon>Eucalyptus</taxon>
    </lineage>
</organism>
<evidence type="ECO:0000313" key="8">
    <source>
        <dbReference type="Proteomes" id="UP001634007"/>
    </source>
</evidence>
<keyword evidence="8" id="KW-1185">Reference proteome</keyword>
<keyword evidence="3" id="KW-0520">NAD</keyword>
<dbReference type="PROSITE" id="PS50104">
    <property type="entry name" value="TIR"/>
    <property type="match status" value="2"/>
</dbReference>
<dbReference type="InterPro" id="IPR035897">
    <property type="entry name" value="Toll_tir_struct_dom_sf"/>
</dbReference>
<dbReference type="GO" id="GO:0061809">
    <property type="term" value="F:NAD+ nucleosidase activity, cyclic ADP-ribose generating"/>
    <property type="evidence" value="ECO:0007669"/>
    <property type="project" value="UniProtKB-EC"/>
</dbReference>
<sequence length="407" mass="46564">MYAFANVLLALLLIYACKIVPKKTRAVPQNYDVFLSFRGEDTRTGFTDFLYISLVDAGFLVFRDNDALPVGKEIGSELLQAIRNCQIAIPIISERYAQSKPCLRELNEIMDCHTKHRKSVFPVFYKVDVVDVLEQRGIFGKALREHRRHCSSRDVQNWELALTSVAGIRGWTSQAIANGHEGELVKMVVAKVSSVLKTRWIERLLIFSMLMSYYRIRSVYLYFSEKKRSEVFLAFHGPDTRCGFAAHLCSSLMDARINVFKIDDPSLIGKNVSSEIRNAIEHCKISIPILSENFASSHWCLDELAQIVECKKTKGQEMLPIFYKVKPSDVKELLNSFGGNMRQQKKLFKRSKYKQWKQVLREVGSSKGWESGKIANGHEGVLVKQIVKKVLRLLMNPQTHDRSITIH</sequence>
<keyword evidence="5" id="KW-0732">Signal</keyword>
<evidence type="ECO:0000256" key="1">
    <source>
        <dbReference type="ARBA" id="ARBA00011982"/>
    </source>
</evidence>
<dbReference type="PANTHER" id="PTHR32009:SF39">
    <property type="entry name" value="TIR DOMAIN-CONTAINING PROTEIN"/>
    <property type="match status" value="1"/>
</dbReference>
<dbReference type="InterPro" id="IPR000157">
    <property type="entry name" value="TIR_dom"/>
</dbReference>
<feature type="domain" description="TIR" evidence="6">
    <location>
        <begin position="29"/>
        <end position="196"/>
    </location>
</feature>
<keyword evidence="2" id="KW-0378">Hydrolase</keyword>
<accession>A0ABD3KRP7</accession>
<protein>
    <recommendedName>
        <fullName evidence="1">ADP-ribosyl cyclase/cyclic ADP-ribose hydrolase</fullName>
        <ecNumber evidence="1">3.2.2.6</ecNumber>
    </recommendedName>
</protein>
<evidence type="ECO:0000313" key="7">
    <source>
        <dbReference type="EMBL" id="KAL3742420.1"/>
    </source>
</evidence>
<evidence type="ECO:0000259" key="6">
    <source>
        <dbReference type="PROSITE" id="PS50104"/>
    </source>
</evidence>
<comment type="catalytic activity">
    <reaction evidence="4">
        <text>NAD(+) + H2O = ADP-D-ribose + nicotinamide + H(+)</text>
        <dbReference type="Rhea" id="RHEA:16301"/>
        <dbReference type="ChEBI" id="CHEBI:15377"/>
        <dbReference type="ChEBI" id="CHEBI:15378"/>
        <dbReference type="ChEBI" id="CHEBI:17154"/>
        <dbReference type="ChEBI" id="CHEBI:57540"/>
        <dbReference type="ChEBI" id="CHEBI:57967"/>
        <dbReference type="EC" id="3.2.2.6"/>
    </reaction>
    <physiologicalReaction direction="left-to-right" evidence="4">
        <dbReference type="Rhea" id="RHEA:16302"/>
    </physiologicalReaction>
</comment>
<evidence type="ECO:0000256" key="2">
    <source>
        <dbReference type="ARBA" id="ARBA00022801"/>
    </source>
</evidence>
<dbReference type="EMBL" id="JBJKBG010000004">
    <property type="protein sequence ID" value="KAL3742420.1"/>
    <property type="molecule type" value="Genomic_DNA"/>
</dbReference>
<dbReference type="EC" id="3.2.2.6" evidence="1"/>
<dbReference type="Proteomes" id="UP001634007">
    <property type="component" value="Unassembled WGS sequence"/>
</dbReference>
<dbReference type="AlphaFoldDB" id="A0ABD3KRP7"/>
<proteinExistence type="predicted"/>
<feature type="domain" description="TIR" evidence="6">
    <location>
        <begin position="227"/>
        <end position="394"/>
    </location>
</feature>
<evidence type="ECO:0000256" key="5">
    <source>
        <dbReference type="SAM" id="SignalP"/>
    </source>
</evidence>